<dbReference type="Gene3D" id="3.30.2010.10">
    <property type="entry name" value="Metalloproteases ('zincins'), catalytic domain"/>
    <property type="match status" value="1"/>
</dbReference>
<sequence length="568" mass="61333">MHTARRYFCGACASLLLGACADVKMPSALSNLNLGGGSPKGPTLDTVGSIPPPPARDWPDIKLDLMNARADGWGLVPMPEMEAYLNGLLATIKKTAGTPNYPGSVHIISETGLNANSSAGGNIFVSIGWLQSAESEDEIFAILSHEFGHIYLNHHAIFDARTAGDTSLAIVSLAWTVTNKSPTSNTWTGVDNIAVVQTLGTRVLFPAWQRSVEEQADRFGATISLRCGYSYVDGFKAFFERVIAYEQDAKARRQKLREKQLQAGREKAGQQAVAQARTQPIAPAVGGGAAQTVNQLTSIGELREAVSQYTSARAGAQASVAETLFDARAVIDDQISAQLESLHDDHGDPAAREDNLTALVRPMLGDKLPDARTESWNAARKRGSTPLILAHYRSISDMQDLQAAGNYSQALQVATTIASGPTADHAYPVFLLSNMMTLSRSAPPDTQAQVLRRNLASRDRSWAVQTNLANRIGQKDPKQGEAFLLQQFDYFGRTSVTWPSVVSWYREHGDINRAKQLATTCWTEHPEMRAACVAASQAPAQKKSDDQAGGFSKAVGKMLDQAKGLLPK</sequence>
<dbReference type="InterPro" id="IPR001915">
    <property type="entry name" value="Peptidase_M48"/>
</dbReference>
<dbReference type="GO" id="GO:0051603">
    <property type="term" value="P:proteolysis involved in protein catabolic process"/>
    <property type="evidence" value="ECO:0007669"/>
    <property type="project" value="TreeGrafter"/>
</dbReference>
<evidence type="ECO:0000256" key="5">
    <source>
        <dbReference type="ARBA" id="ARBA00022833"/>
    </source>
</evidence>
<organism evidence="9 10">
    <name type="scientific">Paraburkholderia dipogonis</name>
    <dbReference type="NCBI Taxonomy" id="1211383"/>
    <lineage>
        <taxon>Bacteria</taxon>
        <taxon>Pseudomonadati</taxon>
        <taxon>Pseudomonadota</taxon>
        <taxon>Betaproteobacteria</taxon>
        <taxon>Burkholderiales</taxon>
        <taxon>Burkholderiaceae</taxon>
        <taxon>Paraburkholderia</taxon>
    </lineage>
</organism>
<dbReference type="AlphaFoldDB" id="A0A4Y8MQ96"/>
<dbReference type="PROSITE" id="PS51257">
    <property type="entry name" value="PROKAR_LIPOPROTEIN"/>
    <property type="match status" value="1"/>
</dbReference>
<dbReference type="InterPro" id="IPR051156">
    <property type="entry name" value="Mito/Outer_Membr_Metalloprot"/>
</dbReference>
<evidence type="ECO:0000256" key="7">
    <source>
        <dbReference type="SAM" id="SignalP"/>
    </source>
</evidence>
<evidence type="ECO:0000256" key="6">
    <source>
        <dbReference type="ARBA" id="ARBA00023049"/>
    </source>
</evidence>
<evidence type="ECO:0000256" key="4">
    <source>
        <dbReference type="ARBA" id="ARBA00022801"/>
    </source>
</evidence>
<evidence type="ECO:0000313" key="9">
    <source>
        <dbReference type="EMBL" id="TFE39578.1"/>
    </source>
</evidence>
<dbReference type="EMBL" id="SNVI01000002">
    <property type="protein sequence ID" value="TFE39578.1"/>
    <property type="molecule type" value="Genomic_DNA"/>
</dbReference>
<evidence type="ECO:0000256" key="3">
    <source>
        <dbReference type="ARBA" id="ARBA00022723"/>
    </source>
</evidence>
<dbReference type="GO" id="GO:0004222">
    <property type="term" value="F:metalloendopeptidase activity"/>
    <property type="evidence" value="ECO:0007669"/>
    <property type="project" value="InterPro"/>
</dbReference>
<keyword evidence="6" id="KW-0482">Metalloprotease</keyword>
<dbReference type="PANTHER" id="PTHR22726:SF1">
    <property type="entry name" value="METALLOENDOPEPTIDASE OMA1, MITOCHONDRIAL"/>
    <property type="match status" value="1"/>
</dbReference>
<feature type="chain" id="PRO_5021312437" evidence="7">
    <location>
        <begin position="22"/>
        <end position="568"/>
    </location>
</feature>
<reference evidence="9 10" key="1">
    <citation type="submission" date="2019-03" db="EMBL/GenBank/DDBJ databases">
        <title>Complete Genome Sequence of Paraburkholderia dipogonis ICMP 19430T, a Nitrogen-fixing Symbiont of the South African Invasive Legume Dipogon lignosus in New Zealand.</title>
        <authorList>
            <person name="De Meyer S.E."/>
        </authorList>
    </citation>
    <scope>NUCLEOTIDE SEQUENCE [LARGE SCALE GENOMIC DNA]</scope>
    <source>
        <strain evidence="9 10">ICMP 19430</strain>
    </source>
</reference>
<keyword evidence="2" id="KW-0645">Protease</keyword>
<keyword evidence="7" id="KW-0732">Signal</keyword>
<dbReference type="CDD" id="cd07324">
    <property type="entry name" value="M48C_Oma1-like"/>
    <property type="match status" value="1"/>
</dbReference>
<keyword evidence="5" id="KW-0862">Zinc</keyword>
<protein>
    <submittedName>
        <fullName evidence="9">Peptidase</fullName>
    </submittedName>
</protein>
<dbReference type="Proteomes" id="UP000297385">
    <property type="component" value="Unassembled WGS sequence"/>
</dbReference>
<dbReference type="Pfam" id="PF01435">
    <property type="entry name" value="Peptidase_M48"/>
    <property type="match status" value="1"/>
</dbReference>
<dbReference type="GO" id="GO:0016020">
    <property type="term" value="C:membrane"/>
    <property type="evidence" value="ECO:0007669"/>
    <property type="project" value="TreeGrafter"/>
</dbReference>
<comment type="cofactor">
    <cofactor evidence="1">
        <name>Zn(2+)</name>
        <dbReference type="ChEBI" id="CHEBI:29105"/>
    </cofactor>
</comment>
<feature type="domain" description="Peptidase M48" evidence="8">
    <location>
        <begin position="84"/>
        <end position="229"/>
    </location>
</feature>
<feature type="signal peptide" evidence="7">
    <location>
        <begin position="1"/>
        <end position="21"/>
    </location>
</feature>
<name>A0A4Y8MQ96_9BURK</name>
<evidence type="ECO:0000259" key="8">
    <source>
        <dbReference type="Pfam" id="PF01435"/>
    </source>
</evidence>
<evidence type="ECO:0000256" key="2">
    <source>
        <dbReference type="ARBA" id="ARBA00022670"/>
    </source>
</evidence>
<accession>A0A4Y8MQ96</accession>
<gene>
    <name evidence="9" type="ORF">E2553_22405</name>
</gene>
<keyword evidence="4" id="KW-0378">Hydrolase</keyword>
<keyword evidence="3" id="KW-0479">Metal-binding</keyword>
<dbReference type="GO" id="GO:0046872">
    <property type="term" value="F:metal ion binding"/>
    <property type="evidence" value="ECO:0007669"/>
    <property type="project" value="UniProtKB-KW"/>
</dbReference>
<comment type="caution">
    <text evidence="9">The sequence shown here is derived from an EMBL/GenBank/DDBJ whole genome shotgun (WGS) entry which is preliminary data.</text>
</comment>
<evidence type="ECO:0000256" key="1">
    <source>
        <dbReference type="ARBA" id="ARBA00001947"/>
    </source>
</evidence>
<dbReference type="PANTHER" id="PTHR22726">
    <property type="entry name" value="METALLOENDOPEPTIDASE OMA1"/>
    <property type="match status" value="1"/>
</dbReference>
<evidence type="ECO:0000313" key="10">
    <source>
        <dbReference type="Proteomes" id="UP000297385"/>
    </source>
</evidence>
<proteinExistence type="predicted"/>